<dbReference type="InParanoid" id="F0ZS16"/>
<feature type="domain" description="GST N-terminal" evidence="1">
    <location>
        <begin position="5"/>
        <end position="82"/>
    </location>
</feature>
<dbReference type="CDD" id="cd03039">
    <property type="entry name" value="GST_N_Sigma_like"/>
    <property type="match status" value="1"/>
</dbReference>
<dbReference type="FunCoup" id="F0ZS16">
    <property type="interactions" value="61"/>
</dbReference>
<accession>F0ZS16</accession>
<evidence type="ECO:0000259" key="1">
    <source>
        <dbReference type="PROSITE" id="PS50404"/>
    </source>
</evidence>
<proteinExistence type="predicted"/>
<dbReference type="CDD" id="cd03192">
    <property type="entry name" value="GST_C_Sigma_like"/>
    <property type="match status" value="1"/>
</dbReference>
<dbReference type="KEGG" id="dpp:DICPUDRAFT_95080"/>
<dbReference type="OMA" id="FETILMA"/>
<dbReference type="STRING" id="5786.F0ZS16"/>
<dbReference type="GO" id="GO:0004364">
    <property type="term" value="F:glutathione transferase activity"/>
    <property type="evidence" value="ECO:0000318"/>
    <property type="project" value="GO_Central"/>
</dbReference>
<evidence type="ECO:0000259" key="2">
    <source>
        <dbReference type="PROSITE" id="PS50405"/>
    </source>
</evidence>
<name>F0ZS16_DICPU</name>
<dbReference type="eggNOG" id="KOG1695">
    <property type="taxonomic scope" value="Eukaryota"/>
</dbReference>
<evidence type="ECO:0008006" key="5">
    <source>
        <dbReference type="Google" id="ProtNLM"/>
    </source>
</evidence>
<dbReference type="Gene3D" id="1.20.1050.130">
    <property type="match status" value="1"/>
</dbReference>
<dbReference type="InterPro" id="IPR050213">
    <property type="entry name" value="GST_superfamily"/>
</dbReference>
<dbReference type="Pfam" id="PF13417">
    <property type="entry name" value="GST_N_3"/>
    <property type="match status" value="1"/>
</dbReference>
<dbReference type="RefSeq" id="XP_003290205.1">
    <property type="nucleotide sequence ID" value="XM_003290157.1"/>
</dbReference>
<dbReference type="SUPFAM" id="SSF52833">
    <property type="entry name" value="Thioredoxin-like"/>
    <property type="match status" value="1"/>
</dbReference>
<evidence type="ECO:0000313" key="4">
    <source>
        <dbReference type="Proteomes" id="UP000001064"/>
    </source>
</evidence>
<dbReference type="InterPro" id="IPR036249">
    <property type="entry name" value="Thioredoxin-like_sf"/>
</dbReference>
<reference evidence="4" key="1">
    <citation type="journal article" date="2011" name="Genome Biol.">
        <title>Comparative genomics of the social amoebae Dictyostelium discoideum and Dictyostelium purpureum.</title>
        <authorList>
            <consortium name="US DOE Joint Genome Institute (JGI-PGF)"/>
            <person name="Sucgang R."/>
            <person name="Kuo A."/>
            <person name="Tian X."/>
            <person name="Salerno W."/>
            <person name="Parikh A."/>
            <person name="Feasley C.L."/>
            <person name="Dalin E."/>
            <person name="Tu H."/>
            <person name="Huang E."/>
            <person name="Barry K."/>
            <person name="Lindquist E."/>
            <person name="Shapiro H."/>
            <person name="Bruce D."/>
            <person name="Schmutz J."/>
            <person name="Salamov A."/>
            <person name="Fey P."/>
            <person name="Gaudet P."/>
            <person name="Anjard C."/>
            <person name="Babu M.M."/>
            <person name="Basu S."/>
            <person name="Bushmanova Y."/>
            <person name="van der Wel H."/>
            <person name="Katoh-Kurasawa M."/>
            <person name="Dinh C."/>
            <person name="Coutinho P.M."/>
            <person name="Saito T."/>
            <person name="Elias M."/>
            <person name="Schaap P."/>
            <person name="Kay R.R."/>
            <person name="Henrissat B."/>
            <person name="Eichinger L."/>
            <person name="Rivero F."/>
            <person name="Putnam N.H."/>
            <person name="West C.M."/>
            <person name="Loomis W.F."/>
            <person name="Chisholm R.L."/>
            <person name="Shaulsky G."/>
            <person name="Strassmann J.E."/>
            <person name="Queller D.C."/>
            <person name="Kuspa A."/>
            <person name="Grigoriev I.V."/>
        </authorList>
    </citation>
    <scope>NUCLEOTIDE SEQUENCE [LARGE SCALE GENOMIC DNA]</scope>
    <source>
        <strain evidence="4">QSDP1</strain>
    </source>
</reference>
<dbReference type="PROSITE" id="PS50405">
    <property type="entry name" value="GST_CTER"/>
    <property type="match status" value="1"/>
</dbReference>
<evidence type="ECO:0000313" key="3">
    <source>
        <dbReference type="EMBL" id="EGC33258.1"/>
    </source>
</evidence>
<dbReference type="GeneID" id="10504561"/>
<dbReference type="SUPFAM" id="SSF47616">
    <property type="entry name" value="GST C-terminal domain-like"/>
    <property type="match status" value="1"/>
</dbReference>
<dbReference type="InterPro" id="IPR004046">
    <property type="entry name" value="GST_C"/>
</dbReference>
<keyword evidence="4" id="KW-1185">Reference proteome</keyword>
<dbReference type="AlphaFoldDB" id="F0ZS16"/>
<dbReference type="InterPro" id="IPR040079">
    <property type="entry name" value="Glutathione_S-Trfase"/>
</dbReference>
<dbReference type="PANTHER" id="PTHR11571:SF164">
    <property type="entry name" value="GLUTATHIONE S-TRANSFERASE ALPHA-1-RELATED"/>
    <property type="match status" value="1"/>
</dbReference>
<dbReference type="VEuPathDB" id="AmoebaDB:DICPUDRAFT_95080"/>
<dbReference type="InterPro" id="IPR010987">
    <property type="entry name" value="Glutathione-S-Trfase_C-like"/>
</dbReference>
<dbReference type="EMBL" id="GL871150">
    <property type="protein sequence ID" value="EGC33258.1"/>
    <property type="molecule type" value="Genomic_DNA"/>
</dbReference>
<dbReference type="InterPro" id="IPR004045">
    <property type="entry name" value="Glutathione_S-Trfase_N"/>
</dbReference>
<dbReference type="GO" id="GO:1904643">
    <property type="term" value="P:response to curcumin"/>
    <property type="evidence" value="ECO:0007669"/>
    <property type="project" value="UniProtKB-ARBA"/>
</dbReference>
<gene>
    <name evidence="3" type="ORF">DICPUDRAFT_95080</name>
</gene>
<dbReference type="PANTHER" id="PTHR11571">
    <property type="entry name" value="GLUTATHIONE S-TRANSFERASE"/>
    <property type="match status" value="1"/>
</dbReference>
<dbReference type="PROSITE" id="PS50404">
    <property type="entry name" value="GST_NTER"/>
    <property type="match status" value="1"/>
</dbReference>
<organism evidence="3 4">
    <name type="scientific">Dictyostelium purpureum</name>
    <name type="common">Slime mold</name>
    <dbReference type="NCBI Taxonomy" id="5786"/>
    <lineage>
        <taxon>Eukaryota</taxon>
        <taxon>Amoebozoa</taxon>
        <taxon>Evosea</taxon>
        <taxon>Eumycetozoa</taxon>
        <taxon>Dictyostelia</taxon>
        <taxon>Dictyosteliales</taxon>
        <taxon>Dictyosteliaceae</taxon>
        <taxon>Dictyostelium</taxon>
    </lineage>
</organism>
<dbReference type="GO" id="GO:0006749">
    <property type="term" value="P:glutathione metabolic process"/>
    <property type="evidence" value="ECO:0000318"/>
    <property type="project" value="GO_Central"/>
</dbReference>
<dbReference type="SFLD" id="SFLDS00019">
    <property type="entry name" value="Glutathione_Transferase_(cytos"/>
    <property type="match status" value="1"/>
</dbReference>
<feature type="domain" description="GST C-terminal" evidence="2">
    <location>
        <begin position="87"/>
        <end position="204"/>
    </location>
</feature>
<dbReference type="Pfam" id="PF14497">
    <property type="entry name" value="GST_C_3"/>
    <property type="match status" value="1"/>
</dbReference>
<dbReference type="FunFam" id="1.20.1050.130:FF:000014">
    <property type="entry name" value="Putative glutathione S-transferase alpha-5"/>
    <property type="match status" value="1"/>
</dbReference>
<protein>
    <recommendedName>
        <fullName evidence="5">Glutathione S-transferase</fullName>
    </recommendedName>
</protein>
<dbReference type="OrthoDB" id="16574at2759"/>
<dbReference type="Proteomes" id="UP000001064">
    <property type="component" value="Unassembled WGS sequence"/>
</dbReference>
<dbReference type="InterPro" id="IPR036282">
    <property type="entry name" value="Glutathione-S-Trfase_C_sf"/>
</dbReference>
<sequence length="206" mass="23472">MDQSQKPSFTYFTVLVLGQFPRFLLNYLDIDFEDKYIDKIEDSFRAQLKYGQVPYFVDNDGFSLTQTGPIIRYIASKYANADFLGKTLKDKAIVDETINAVLTDVVLQGYKVRKGVEDIKTLDTIIPRYFGSFEKSLASSTGKFICGDYVTLADLCVFIAFHYFIYLGHSESLTSYTHLHELKAHFESNAGIQKYITTRPVSEKGI</sequence>